<evidence type="ECO:0000256" key="1">
    <source>
        <dbReference type="SAM" id="MobiDB-lite"/>
    </source>
</evidence>
<gene>
    <name evidence="3" type="ORF">PROFUN_09242</name>
</gene>
<dbReference type="Pfam" id="PF01738">
    <property type="entry name" value="DLH"/>
    <property type="match status" value="1"/>
</dbReference>
<accession>A0A2P6NKV2</accession>
<dbReference type="EMBL" id="MDYQ01000060">
    <property type="protein sequence ID" value="PRP84569.1"/>
    <property type="molecule type" value="Genomic_DNA"/>
</dbReference>
<dbReference type="GO" id="GO:0016787">
    <property type="term" value="F:hydrolase activity"/>
    <property type="evidence" value="ECO:0007669"/>
    <property type="project" value="InterPro"/>
</dbReference>
<feature type="compositionally biased region" description="Basic and acidic residues" evidence="1">
    <location>
        <begin position="17"/>
        <end position="29"/>
    </location>
</feature>
<sequence>MFCRGLPNRIQESRMGDPCEIHRNNEPLRHNTNKNPNHKRPHITQQMSCENCVTGHLHAGTPTGQVTTVGELPCYVAKPQDGNKKKSLLFITDIFGWEIPNARLLADEYAKEGFYVYVPDFFENDSFPIEHLKVIAPLPSDPKAEGLIETVIDKGPTMAQFGVWSVKHRESVVRPLMDKVIDSIWSDPQTSSLFVIGFCWGGYHSTVLAQEGTKVDAAIACHPAGVDGKILEKLTKPYSLQVGALDSFFDDKAANDAREVLSKMKITYQVNIYPGQVHGFAVRGDLSQRDVKEGKEKCFRSCVQFLNSL</sequence>
<dbReference type="InterPro" id="IPR029058">
    <property type="entry name" value="AB_hydrolase_fold"/>
</dbReference>
<feature type="domain" description="Dienelactone hydrolase" evidence="2">
    <location>
        <begin position="74"/>
        <end position="307"/>
    </location>
</feature>
<dbReference type="InParanoid" id="A0A2P6NKV2"/>
<comment type="caution">
    <text evidence="3">The sequence shown here is derived from an EMBL/GenBank/DDBJ whole genome shotgun (WGS) entry which is preliminary data.</text>
</comment>
<dbReference type="OrthoDB" id="17560at2759"/>
<dbReference type="AlphaFoldDB" id="A0A2P6NKV2"/>
<organism evidence="3 4">
    <name type="scientific">Planoprotostelium fungivorum</name>
    <dbReference type="NCBI Taxonomy" id="1890364"/>
    <lineage>
        <taxon>Eukaryota</taxon>
        <taxon>Amoebozoa</taxon>
        <taxon>Evosea</taxon>
        <taxon>Variosea</taxon>
        <taxon>Cavosteliida</taxon>
        <taxon>Cavosteliaceae</taxon>
        <taxon>Planoprotostelium</taxon>
    </lineage>
</organism>
<name>A0A2P6NKV2_9EUKA</name>
<proteinExistence type="predicted"/>
<evidence type="ECO:0000313" key="3">
    <source>
        <dbReference type="EMBL" id="PRP84569.1"/>
    </source>
</evidence>
<dbReference type="InterPro" id="IPR002925">
    <property type="entry name" value="Dienelactn_hydro"/>
</dbReference>
<dbReference type="SUPFAM" id="SSF53474">
    <property type="entry name" value="alpha/beta-Hydrolases"/>
    <property type="match status" value="1"/>
</dbReference>
<dbReference type="STRING" id="1890364.A0A2P6NKV2"/>
<dbReference type="PANTHER" id="PTHR17630">
    <property type="entry name" value="DIENELACTONE HYDROLASE"/>
    <property type="match status" value="1"/>
</dbReference>
<dbReference type="Gene3D" id="3.40.50.1820">
    <property type="entry name" value="alpha/beta hydrolase"/>
    <property type="match status" value="1"/>
</dbReference>
<reference evidence="3 4" key="1">
    <citation type="journal article" date="2018" name="Genome Biol. Evol.">
        <title>Multiple Roots of Fruiting Body Formation in Amoebozoa.</title>
        <authorList>
            <person name="Hillmann F."/>
            <person name="Forbes G."/>
            <person name="Novohradska S."/>
            <person name="Ferling I."/>
            <person name="Riege K."/>
            <person name="Groth M."/>
            <person name="Westermann M."/>
            <person name="Marz M."/>
            <person name="Spaller T."/>
            <person name="Winckler T."/>
            <person name="Schaap P."/>
            <person name="Glockner G."/>
        </authorList>
    </citation>
    <scope>NUCLEOTIDE SEQUENCE [LARGE SCALE GENOMIC DNA]</scope>
    <source>
        <strain evidence="3 4">Jena</strain>
    </source>
</reference>
<dbReference type="Proteomes" id="UP000241769">
    <property type="component" value="Unassembled WGS sequence"/>
</dbReference>
<dbReference type="PANTHER" id="PTHR17630:SF44">
    <property type="entry name" value="PROTEIN AIM2"/>
    <property type="match status" value="1"/>
</dbReference>
<evidence type="ECO:0000259" key="2">
    <source>
        <dbReference type="Pfam" id="PF01738"/>
    </source>
</evidence>
<keyword evidence="4" id="KW-1185">Reference proteome</keyword>
<feature type="region of interest" description="Disordered" evidence="1">
    <location>
        <begin position="17"/>
        <end position="42"/>
    </location>
</feature>
<protein>
    <recommendedName>
        <fullName evidence="2">Dienelactone hydrolase domain-containing protein</fullName>
    </recommendedName>
</protein>
<evidence type="ECO:0000313" key="4">
    <source>
        <dbReference type="Proteomes" id="UP000241769"/>
    </source>
</evidence>